<dbReference type="Pfam" id="PF00126">
    <property type="entry name" value="HTH_1"/>
    <property type="match status" value="1"/>
</dbReference>
<dbReference type="Proteomes" id="UP001440599">
    <property type="component" value="Unassembled WGS sequence"/>
</dbReference>
<evidence type="ECO:0000313" key="7">
    <source>
        <dbReference type="Proteomes" id="UP001440599"/>
    </source>
</evidence>
<dbReference type="PROSITE" id="PS50931">
    <property type="entry name" value="HTH_LYSR"/>
    <property type="match status" value="1"/>
</dbReference>
<dbReference type="InterPro" id="IPR036388">
    <property type="entry name" value="WH-like_DNA-bd_sf"/>
</dbReference>
<feature type="domain" description="HTH lysR-type" evidence="5">
    <location>
        <begin position="1"/>
        <end position="58"/>
    </location>
</feature>
<dbReference type="Gene3D" id="3.40.190.10">
    <property type="entry name" value="Periplasmic binding protein-like II"/>
    <property type="match status" value="2"/>
</dbReference>
<name>A0ABV1EMI1_9FIRM</name>
<dbReference type="PANTHER" id="PTHR30126">
    <property type="entry name" value="HTH-TYPE TRANSCRIPTIONAL REGULATOR"/>
    <property type="match status" value="1"/>
</dbReference>
<evidence type="ECO:0000259" key="5">
    <source>
        <dbReference type="PROSITE" id="PS50931"/>
    </source>
</evidence>
<dbReference type="SUPFAM" id="SSF53850">
    <property type="entry name" value="Periplasmic binding protein-like II"/>
    <property type="match status" value="1"/>
</dbReference>
<sequence length="291" mass="33199">MLDFRIETFLTVCQTMNFTRAAELLHITQPAVSQHIHTLEAQFGAKLFAYAGKQLTLTPAGHLVLQTATTMRHDVHRLQELLRQQNARRRLCFGVTLTIGEYVMPEPLIRLLQQEPDTQIRMHVANTADLLHLLDEGDIDFAIVEGFFPQQEYDSLPYRTERYVAVCAPNYPFATPPRCLEDLLGERLLTREPGSGTREVLERVLHEHNRTVDDFRALTELGNLDAIKSLACAGLGIAFFYEPAVRAELAAGKLRELTLEGGDMTHDFTFLWRRGSVFADWYRTIFFHLLA</sequence>
<dbReference type="SUPFAM" id="SSF46785">
    <property type="entry name" value="Winged helix' DNA-binding domain"/>
    <property type="match status" value="1"/>
</dbReference>
<evidence type="ECO:0000256" key="3">
    <source>
        <dbReference type="ARBA" id="ARBA00023125"/>
    </source>
</evidence>
<reference evidence="6 7" key="1">
    <citation type="submission" date="2024-03" db="EMBL/GenBank/DDBJ databases">
        <title>Human intestinal bacterial collection.</title>
        <authorList>
            <person name="Pauvert C."/>
            <person name="Hitch T.C.A."/>
            <person name="Clavel T."/>
        </authorList>
    </citation>
    <scope>NUCLEOTIDE SEQUENCE [LARGE SCALE GENOMIC DNA]</scope>
    <source>
        <strain evidence="6 7">CLA-AP-H34</strain>
    </source>
</reference>
<comment type="similarity">
    <text evidence="1">Belongs to the LysR transcriptional regulatory family.</text>
</comment>
<evidence type="ECO:0000313" key="6">
    <source>
        <dbReference type="EMBL" id="MEQ2455801.1"/>
    </source>
</evidence>
<keyword evidence="7" id="KW-1185">Reference proteome</keyword>
<keyword evidence="3" id="KW-0238">DNA-binding</keyword>
<gene>
    <name evidence="6" type="ORF">WMO45_04640</name>
</gene>
<evidence type="ECO:0000256" key="4">
    <source>
        <dbReference type="ARBA" id="ARBA00023163"/>
    </source>
</evidence>
<keyword evidence="2" id="KW-0805">Transcription regulation</keyword>
<dbReference type="RefSeq" id="WP_349139401.1">
    <property type="nucleotide sequence ID" value="NZ_JBBMFT010000002.1"/>
</dbReference>
<evidence type="ECO:0000256" key="2">
    <source>
        <dbReference type="ARBA" id="ARBA00023015"/>
    </source>
</evidence>
<dbReference type="Pfam" id="PF03466">
    <property type="entry name" value="LysR_substrate"/>
    <property type="match status" value="1"/>
</dbReference>
<dbReference type="PRINTS" id="PR00039">
    <property type="entry name" value="HTHLYSR"/>
</dbReference>
<dbReference type="InterPro" id="IPR000847">
    <property type="entry name" value="LysR_HTH_N"/>
</dbReference>
<dbReference type="PANTHER" id="PTHR30126:SF91">
    <property type="entry name" value="LYSR FAMILY TRANSCRIPTIONAL REGULATOR"/>
    <property type="match status" value="1"/>
</dbReference>
<accession>A0ABV1EMI1</accession>
<protein>
    <submittedName>
        <fullName evidence="6">LysR family transcriptional regulator</fullName>
    </submittedName>
</protein>
<proteinExistence type="inferred from homology"/>
<organism evidence="6 7">
    <name type="scientific">Flavonifractor hominis</name>
    <dbReference type="NCBI Taxonomy" id="3133178"/>
    <lineage>
        <taxon>Bacteria</taxon>
        <taxon>Bacillati</taxon>
        <taxon>Bacillota</taxon>
        <taxon>Clostridia</taxon>
        <taxon>Eubacteriales</taxon>
        <taxon>Oscillospiraceae</taxon>
        <taxon>Flavonifractor</taxon>
    </lineage>
</organism>
<dbReference type="EMBL" id="JBBMFT010000002">
    <property type="protein sequence ID" value="MEQ2455801.1"/>
    <property type="molecule type" value="Genomic_DNA"/>
</dbReference>
<dbReference type="InterPro" id="IPR005119">
    <property type="entry name" value="LysR_subst-bd"/>
</dbReference>
<dbReference type="Gene3D" id="1.10.10.10">
    <property type="entry name" value="Winged helix-like DNA-binding domain superfamily/Winged helix DNA-binding domain"/>
    <property type="match status" value="1"/>
</dbReference>
<comment type="caution">
    <text evidence="6">The sequence shown here is derived from an EMBL/GenBank/DDBJ whole genome shotgun (WGS) entry which is preliminary data.</text>
</comment>
<keyword evidence="4" id="KW-0804">Transcription</keyword>
<dbReference type="InterPro" id="IPR036390">
    <property type="entry name" value="WH_DNA-bd_sf"/>
</dbReference>
<evidence type="ECO:0000256" key="1">
    <source>
        <dbReference type="ARBA" id="ARBA00009437"/>
    </source>
</evidence>